<dbReference type="GeneID" id="25978351"/>
<feature type="chain" id="PRO_5003260514" evidence="2">
    <location>
        <begin position="21"/>
        <end position="362"/>
    </location>
</feature>
<dbReference type="Gene3D" id="3.90.245.10">
    <property type="entry name" value="Ribonucleoside hydrolase-like"/>
    <property type="match status" value="1"/>
</dbReference>
<dbReference type="RefSeq" id="XP_014173061.1">
    <property type="nucleotide sequence ID" value="XM_014317586.1"/>
</dbReference>
<organism evidence="5">
    <name type="scientific">Grosmannia clavigera (strain kw1407 / UAMH 11150)</name>
    <name type="common">Blue stain fungus</name>
    <name type="synonym">Graphiocladiella clavigera</name>
    <dbReference type="NCBI Taxonomy" id="655863"/>
    <lineage>
        <taxon>Eukaryota</taxon>
        <taxon>Fungi</taxon>
        <taxon>Dikarya</taxon>
        <taxon>Ascomycota</taxon>
        <taxon>Pezizomycotina</taxon>
        <taxon>Sordariomycetes</taxon>
        <taxon>Sordariomycetidae</taxon>
        <taxon>Ophiostomatales</taxon>
        <taxon>Ophiostomataceae</taxon>
        <taxon>Leptographium</taxon>
    </lineage>
</organism>
<dbReference type="Proteomes" id="UP000007796">
    <property type="component" value="Unassembled WGS sequence"/>
</dbReference>
<keyword evidence="4" id="KW-0378">Hydrolase</keyword>
<protein>
    <submittedName>
        <fullName evidence="4">Inosine-uridine nucleoside n-ribohydrolase</fullName>
    </submittedName>
</protein>
<dbReference type="PANTHER" id="PTHR43264">
    <property type="match status" value="1"/>
</dbReference>
<accession>F0XEW0</accession>
<dbReference type="InParanoid" id="F0XEW0"/>
<evidence type="ECO:0000313" key="5">
    <source>
        <dbReference type="Proteomes" id="UP000007796"/>
    </source>
</evidence>
<dbReference type="eggNOG" id="ENOG502S3M0">
    <property type="taxonomic scope" value="Eukaryota"/>
</dbReference>
<dbReference type="Pfam" id="PF01156">
    <property type="entry name" value="IU_nuc_hydro"/>
    <property type="match status" value="1"/>
</dbReference>
<dbReference type="InterPro" id="IPR001910">
    <property type="entry name" value="Inosine/uridine_hydrolase_dom"/>
</dbReference>
<dbReference type="OrthoDB" id="187522at2759"/>
<evidence type="ECO:0000256" key="2">
    <source>
        <dbReference type="SAM" id="SignalP"/>
    </source>
</evidence>
<evidence type="ECO:0000256" key="1">
    <source>
        <dbReference type="ARBA" id="ARBA00009176"/>
    </source>
</evidence>
<dbReference type="STRING" id="655863.F0XEW0"/>
<evidence type="ECO:0000313" key="4">
    <source>
        <dbReference type="EMBL" id="EFX03579.1"/>
    </source>
</evidence>
<name>F0XEW0_GROCL</name>
<keyword evidence="5" id="KW-1185">Reference proteome</keyword>
<comment type="similarity">
    <text evidence="1">Belongs to the IUNH family.</text>
</comment>
<dbReference type="SUPFAM" id="SSF53590">
    <property type="entry name" value="Nucleoside hydrolase"/>
    <property type="match status" value="1"/>
</dbReference>
<dbReference type="PANTHER" id="PTHR43264:SF1">
    <property type="entry name" value="INOSINE_URIDINE-PREFERRING NUCLEOSIDE HYDROLASE DOMAIN-CONTAINING PROTEIN"/>
    <property type="match status" value="1"/>
</dbReference>
<proteinExistence type="inferred from homology"/>
<feature type="domain" description="Inosine/uridine-preferring nucleoside hydrolase" evidence="3">
    <location>
        <begin position="31"/>
        <end position="225"/>
    </location>
</feature>
<gene>
    <name evidence="4" type="ORF">CMQ_507</name>
</gene>
<dbReference type="InterPro" id="IPR036452">
    <property type="entry name" value="Ribo_hydro-like"/>
</dbReference>
<evidence type="ECO:0000259" key="3">
    <source>
        <dbReference type="Pfam" id="PF01156"/>
    </source>
</evidence>
<reference evidence="4 5" key="1">
    <citation type="journal article" date="2011" name="Proc. Natl. Acad. Sci. U.S.A.">
        <title>Genome and transcriptome analyses of the mountain pine beetle-fungal symbiont Grosmannia clavigera, a lodgepole pine pathogen.</title>
        <authorList>
            <person name="DiGuistini S."/>
            <person name="Wang Y."/>
            <person name="Liao N.Y."/>
            <person name="Taylor G."/>
            <person name="Tanguay P."/>
            <person name="Feau N."/>
            <person name="Henrissat B."/>
            <person name="Chan S.K."/>
            <person name="Hesse-Orce U."/>
            <person name="Alamouti S.M."/>
            <person name="Tsui C.K.M."/>
            <person name="Docking R.T."/>
            <person name="Levasseur A."/>
            <person name="Haridas S."/>
            <person name="Robertson G."/>
            <person name="Birol I."/>
            <person name="Holt R.A."/>
            <person name="Marra M.A."/>
            <person name="Hamelin R.C."/>
            <person name="Hirst M."/>
            <person name="Jones S.J.M."/>
            <person name="Bohlmann J."/>
            <person name="Breuil C."/>
        </authorList>
    </citation>
    <scope>NUCLEOTIDE SEQUENCE [LARGE SCALE GENOMIC DNA]</scope>
    <source>
        <strain evidence="5">kw1407 / UAMH 11150</strain>
    </source>
</reference>
<dbReference type="AlphaFoldDB" id="F0XEW0"/>
<dbReference type="GO" id="GO:0016799">
    <property type="term" value="F:hydrolase activity, hydrolyzing N-glycosyl compounds"/>
    <property type="evidence" value="ECO:0007669"/>
    <property type="project" value="InterPro"/>
</dbReference>
<feature type="signal peptide" evidence="2">
    <location>
        <begin position="1"/>
        <end position="20"/>
    </location>
</feature>
<keyword evidence="2" id="KW-0732">Signal</keyword>
<dbReference type="EMBL" id="GL629765">
    <property type="protein sequence ID" value="EFX03579.1"/>
    <property type="molecule type" value="Genomic_DNA"/>
</dbReference>
<dbReference type="HOGENOM" id="CLU_055874_0_0_1"/>
<sequence>MWSTWAVLFLSVSSLSPASATAAHKAKAKPILFDTDIFSDVDDVGALTIANTLHRCGAADLRGIFVNTPSEYGSLTVSAINTYFGHGDIPIAALRPLTNETFVDTWEYILGEYTSKIAYNWPHDLAYANESAEPLTQYRELLAAADDASLTLVSVGFLDNLAALLDSPADAISPLNGTALIEAKVAELVIMGGEYPSGWEFNLGSSPSASQRVVNRWPRSVALTFSGASPGGNVFSAAHLAREAPADSPSLAAYQWYVGRCATRRESWDPITTLYAILGLDADASAGQRRPLFAYGNTHGYNTVDDDGNNAWVNDTAVTNQHWITLADGVTNNTVATVLDRYFASGPSTPCAAVAGSHLTGW</sequence>